<dbReference type="GO" id="GO:0005524">
    <property type="term" value="F:ATP binding"/>
    <property type="evidence" value="ECO:0007669"/>
    <property type="project" value="UniProtKB-UniRule"/>
</dbReference>
<dbReference type="InterPro" id="IPR032875">
    <property type="entry name" value="Succ_CoA_lig_flav_dom"/>
</dbReference>
<dbReference type="SUPFAM" id="SSF51735">
    <property type="entry name" value="NAD(P)-binding Rossmann-fold domains"/>
    <property type="match status" value="1"/>
</dbReference>
<dbReference type="InterPro" id="IPR036291">
    <property type="entry name" value="NAD(P)-bd_dom_sf"/>
</dbReference>
<dbReference type="PANTHER" id="PTHR43334">
    <property type="entry name" value="ACETATE--COA LIGASE [ADP-FORMING]"/>
    <property type="match status" value="1"/>
</dbReference>
<keyword evidence="5 6" id="KW-0067">ATP-binding</keyword>
<dbReference type="NCBIfam" id="NF045494">
    <property type="entry name" value="AcCoALig_Archglob"/>
    <property type="match status" value="1"/>
</dbReference>
<protein>
    <recommendedName>
        <fullName evidence="2">acetate--CoA ligase (ADP-forming)</fullName>
        <ecNumber evidence="2">6.2.1.13</ecNumber>
    </recommendedName>
</protein>
<dbReference type="Gene3D" id="3.30.1490.20">
    <property type="entry name" value="ATP-grasp fold, A domain"/>
    <property type="match status" value="1"/>
</dbReference>
<dbReference type="PANTHER" id="PTHR43334:SF2">
    <property type="entry name" value="ACETATE--COA LIGASE [ADP-FORMING]"/>
    <property type="match status" value="1"/>
</dbReference>
<evidence type="ECO:0000256" key="5">
    <source>
        <dbReference type="ARBA" id="ARBA00022840"/>
    </source>
</evidence>
<evidence type="ECO:0000256" key="3">
    <source>
        <dbReference type="ARBA" id="ARBA00022598"/>
    </source>
</evidence>
<dbReference type="Gene3D" id="3.40.50.261">
    <property type="entry name" value="Succinyl-CoA synthetase domains"/>
    <property type="match status" value="2"/>
</dbReference>
<sequence length="673" mass="74779">MLLLEHESKALLEKYGIKTATCIFCETEEEAVRAARKLSFPVVMKVAGRGIVHKSDVGGVILNIRSEEEVRKAFQTLMSIPKAEGVNVQPQLERGIEVIAGVAENEQFGSVVMFGLGGIFVEVLRDVSFRLLPLTRRDAEEMVREVKGYRLLEGYRGMKGDVGAVVDLLLKLNEIVERESIVEMDLNPVFVYEKGLAVADARIVVGERKRFDYTIPDLRDLFFPRSVAVIGASRTVGKPGFNIVWNLKQNGFNGKIYPVNPNADKILELKCYSSILDIPDEVDMAIIAVPARLVPDVMEECAQKGIKGAVIVSSGFSEEGERGAEYERRVLEIARKHGIRIFGPNTTGVLNTENGFITSFAIRPFIRKGSIGIIAQTGLFLGIMMDTVISNHPSIGFSKIVGMGNKIDVEDYEVLDFLLKDEQTRVVGIYMEGVKNGRAFYDIAAKAEKPIVVFKSGRTEYGQKAAMSHTASICGDDNVFDAVCRQANLIRVYSFDELFDVSKALSLQPLPKGDRVAIIHYTGSGCVQASDAAYFSGLKLAEFSEETVERINEITPEWHNVNNPIDIWPMVEYYGAFRAYQTAIEAVMEDEGVDSVIVCVWATRLINADFEPDYSSLRKYGKPVYFCVEGPRDVVFDHKNALELNGIPVYSNVINAVNVLGKVTKYAKRYQSF</sequence>
<proteinExistence type="predicted"/>
<reference evidence="8" key="1">
    <citation type="journal article" date="2020" name="mSystems">
        <title>Genome- and Community-Level Interaction Insights into Carbon Utilization and Element Cycling Functions of Hydrothermarchaeota in Hydrothermal Sediment.</title>
        <authorList>
            <person name="Zhou Z."/>
            <person name="Liu Y."/>
            <person name="Xu W."/>
            <person name="Pan J."/>
            <person name="Luo Z.H."/>
            <person name="Li M."/>
        </authorList>
    </citation>
    <scope>NUCLEOTIDE SEQUENCE [LARGE SCALE GENOMIC DNA]</scope>
    <source>
        <strain evidence="8">SpSt-87</strain>
    </source>
</reference>
<dbReference type="InterPro" id="IPR013815">
    <property type="entry name" value="ATP_grasp_subdomain_1"/>
</dbReference>
<dbReference type="SUPFAM" id="SSF52210">
    <property type="entry name" value="Succinyl-CoA synthetase domains"/>
    <property type="match status" value="2"/>
</dbReference>
<feature type="domain" description="ATP-grasp" evidence="7">
    <location>
        <begin position="9"/>
        <end position="45"/>
    </location>
</feature>
<dbReference type="Gene3D" id="3.30.470.20">
    <property type="entry name" value="ATP-grasp fold, B domain"/>
    <property type="match status" value="1"/>
</dbReference>
<evidence type="ECO:0000256" key="4">
    <source>
        <dbReference type="ARBA" id="ARBA00022741"/>
    </source>
</evidence>
<keyword evidence="4 6" id="KW-0547">Nucleotide-binding</keyword>
<comment type="catalytic activity">
    <reaction evidence="1">
        <text>acetate + ATP + CoA = acetyl-CoA + ADP + phosphate</text>
        <dbReference type="Rhea" id="RHEA:15081"/>
        <dbReference type="ChEBI" id="CHEBI:30089"/>
        <dbReference type="ChEBI" id="CHEBI:30616"/>
        <dbReference type="ChEBI" id="CHEBI:43474"/>
        <dbReference type="ChEBI" id="CHEBI:57287"/>
        <dbReference type="ChEBI" id="CHEBI:57288"/>
        <dbReference type="ChEBI" id="CHEBI:456216"/>
        <dbReference type="EC" id="6.2.1.13"/>
    </reaction>
</comment>
<dbReference type="SUPFAM" id="SSF56059">
    <property type="entry name" value="Glutathione synthetase ATP-binding domain-like"/>
    <property type="match status" value="1"/>
</dbReference>
<dbReference type="PROSITE" id="PS50975">
    <property type="entry name" value="ATP_GRASP"/>
    <property type="match status" value="1"/>
</dbReference>
<evidence type="ECO:0000259" key="7">
    <source>
        <dbReference type="PROSITE" id="PS50975"/>
    </source>
</evidence>
<gene>
    <name evidence="8" type="ORF">ENW66_05635</name>
</gene>
<dbReference type="GO" id="GO:0046872">
    <property type="term" value="F:metal ion binding"/>
    <property type="evidence" value="ECO:0007669"/>
    <property type="project" value="InterPro"/>
</dbReference>
<evidence type="ECO:0000256" key="6">
    <source>
        <dbReference type="PROSITE-ProRule" id="PRU00409"/>
    </source>
</evidence>
<comment type="caution">
    <text evidence="8">The sequence shown here is derived from an EMBL/GenBank/DDBJ whole genome shotgun (WGS) entry which is preliminary data.</text>
</comment>
<evidence type="ECO:0000256" key="1">
    <source>
        <dbReference type="ARBA" id="ARBA00001619"/>
    </source>
</evidence>
<dbReference type="InterPro" id="IPR011761">
    <property type="entry name" value="ATP-grasp"/>
</dbReference>
<dbReference type="AlphaFoldDB" id="A0A7C3MAR2"/>
<dbReference type="Pfam" id="PF13607">
    <property type="entry name" value="Succ_CoA_lig"/>
    <property type="match status" value="1"/>
</dbReference>
<accession>A0A7C3MAR2</accession>
<dbReference type="SMART" id="SM00881">
    <property type="entry name" value="CoA_binding"/>
    <property type="match status" value="1"/>
</dbReference>
<dbReference type="InterPro" id="IPR003781">
    <property type="entry name" value="CoA-bd"/>
</dbReference>
<dbReference type="EC" id="6.2.1.13" evidence="2"/>
<dbReference type="EMBL" id="DTLB01000035">
    <property type="protein sequence ID" value="HFW32417.1"/>
    <property type="molecule type" value="Genomic_DNA"/>
</dbReference>
<dbReference type="Pfam" id="PF13380">
    <property type="entry name" value="CoA_binding_2"/>
    <property type="match status" value="1"/>
</dbReference>
<dbReference type="InterPro" id="IPR051538">
    <property type="entry name" value="Acyl-CoA_Synth/Transferase"/>
</dbReference>
<evidence type="ECO:0000256" key="2">
    <source>
        <dbReference type="ARBA" id="ARBA00012957"/>
    </source>
</evidence>
<keyword evidence="3" id="KW-0436">Ligase</keyword>
<evidence type="ECO:0000313" key="8">
    <source>
        <dbReference type="EMBL" id="HFW32417.1"/>
    </source>
</evidence>
<organism evidence="8">
    <name type="scientific">Archaeoglobus fulgidus</name>
    <dbReference type="NCBI Taxonomy" id="2234"/>
    <lineage>
        <taxon>Archaea</taxon>
        <taxon>Methanobacteriati</taxon>
        <taxon>Methanobacteriota</taxon>
        <taxon>Archaeoglobi</taxon>
        <taxon>Archaeoglobales</taxon>
        <taxon>Archaeoglobaceae</taxon>
        <taxon>Archaeoglobus</taxon>
    </lineage>
</organism>
<dbReference type="Pfam" id="PF13549">
    <property type="entry name" value="ATP-grasp_5"/>
    <property type="match status" value="1"/>
</dbReference>
<dbReference type="InterPro" id="IPR016102">
    <property type="entry name" value="Succinyl-CoA_synth-like"/>
</dbReference>
<dbReference type="Gene3D" id="3.40.50.720">
    <property type="entry name" value="NAD(P)-binding Rossmann-like Domain"/>
    <property type="match status" value="1"/>
</dbReference>
<dbReference type="GO" id="GO:0043758">
    <property type="term" value="F:acetate-CoA ligase (ADP-forming) activity"/>
    <property type="evidence" value="ECO:0007669"/>
    <property type="project" value="UniProtKB-EC"/>
</dbReference>
<dbReference type="InterPro" id="IPR053698">
    <property type="entry name" value="Acyl-CoA_synthetase_A/B"/>
</dbReference>
<name>A0A7C3MAR2_ARCFL</name>